<protein>
    <recommendedName>
        <fullName evidence="1">Methyltransferase type 11 domain-containing protein</fullName>
    </recommendedName>
</protein>
<dbReference type="eggNOG" id="COG4627">
    <property type="taxonomic scope" value="Bacteria"/>
</dbReference>
<dbReference type="SUPFAM" id="SSF53335">
    <property type="entry name" value="S-adenosyl-L-methionine-dependent methyltransferases"/>
    <property type="match status" value="1"/>
</dbReference>
<dbReference type="HOGENOM" id="CLU_1254107_0_0_10"/>
<evidence type="ECO:0000259" key="1">
    <source>
        <dbReference type="Pfam" id="PF08241"/>
    </source>
</evidence>
<organism evidence="2 3">
    <name type="scientific">Chloroherpeton thalassium (strain ATCC 35110 / GB-78)</name>
    <dbReference type="NCBI Taxonomy" id="517418"/>
    <lineage>
        <taxon>Bacteria</taxon>
        <taxon>Pseudomonadati</taxon>
        <taxon>Chlorobiota</taxon>
        <taxon>Chlorobiia</taxon>
        <taxon>Chlorobiales</taxon>
        <taxon>Chloroherpetonaceae</taxon>
        <taxon>Chloroherpeton</taxon>
    </lineage>
</organism>
<reference evidence="2 3" key="1">
    <citation type="submission" date="2008-06" db="EMBL/GenBank/DDBJ databases">
        <title>Complete sequence of Chloroherpeton thalassium ATCC 35110.</title>
        <authorList>
            <consortium name="US DOE Joint Genome Institute"/>
            <person name="Lucas S."/>
            <person name="Copeland A."/>
            <person name="Lapidus A."/>
            <person name="Glavina del Rio T."/>
            <person name="Dalin E."/>
            <person name="Tice H."/>
            <person name="Bruce D."/>
            <person name="Goodwin L."/>
            <person name="Pitluck S."/>
            <person name="Schmutz J."/>
            <person name="Larimer F."/>
            <person name="Land M."/>
            <person name="Hauser L."/>
            <person name="Kyrpides N."/>
            <person name="Mikhailova N."/>
            <person name="Liu Z."/>
            <person name="Li T."/>
            <person name="Zhao F."/>
            <person name="Overmann J."/>
            <person name="Bryant D.A."/>
            <person name="Richardson P."/>
        </authorList>
    </citation>
    <scope>NUCLEOTIDE SEQUENCE [LARGE SCALE GENOMIC DNA]</scope>
    <source>
        <strain evidence="3">ATCC 35110 / GB-78</strain>
    </source>
</reference>
<dbReference type="RefSeq" id="WP_012501047.1">
    <property type="nucleotide sequence ID" value="NC_011026.1"/>
</dbReference>
<dbReference type="InterPro" id="IPR013216">
    <property type="entry name" value="Methyltransf_11"/>
</dbReference>
<dbReference type="GO" id="GO:0008757">
    <property type="term" value="F:S-adenosylmethionine-dependent methyltransferase activity"/>
    <property type="evidence" value="ECO:0007669"/>
    <property type="project" value="InterPro"/>
</dbReference>
<feature type="domain" description="Methyltransferase type 11" evidence="1">
    <location>
        <begin position="78"/>
        <end position="124"/>
    </location>
</feature>
<sequence>MLRKIANFFLPKDLMNGIKNYKVKKTENLKIQSSLDKIQKLIQQKEFLNLEIGSGPKKGSNGWITADMWDGADLYLNLLEPIPFPDNTIHKIYSSHLLEHFTIRELEKLLKECYRILVYDGVFSVCVPNARLYIESYCEPEKFDAERFCRYKPAFVYSSKIDYLNYIAYMDGQHKYMFDEENLPEILKRVGFKNVRLRDFDAKIDMESRQHQSIYAEATK</sequence>
<keyword evidence="3" id="KW-1185">Reference proteome</keyword>
<evidence type="ECO:0000313" key="2">
    <source>
        <dbReference type="EMBL" id="ACF14965.1"/>
    </source>
</evidence>
<evidence type="ECO:0000313" key="3">
    <source>
        <dbReference type="Proteomes" id="UP000001208"/>
    </source>
</evidence>
<dbReference type="Gene3D" id="3.40.50.150">
    <property type="entry name" value="Vaccinia Virus protein VP39"/>
    <property type="match status" value="1"/>
</dbReference>
<dbReference type="InterPro" id="IPR029063">
    <property type="entry name" value="SAM-dependent_MTases_sf"/>
</dbReference>
<dbReference type="OrthoDB" id="64188at2"/>
<dbReference type="Pfam" id="PF08241">
    <property type="entry name" value="Methyltransf_11"/>
    <property type="match status" value="1"/>
</dbReference>
<proteinExistence type="predicted"/>
<name>B3QXQ0_CHLT3</name>
<dbReference type="Proteomes" id="UP000001208">
    <property type="component" value="Chromosome"/>
</dbReference>
<dbReference type="EMBL" id="CP001100">
    <property type="protein sequence ID" value="ACF14965.1"/>
    <property type="molecule type" value="Genomic_DNA"/>
</dbReference>
<dbReference type="STRING" id="517418.Ctha_2516"/>
<accession>B3QXQ0</accession>
<dbReference type="AlphaFoldDB" id="B3QXQ0"/>
<dbReference type="KEGG" id="cts:Ctha_2516"/>
<gene>
    <name evidence="2" type="ordered locus">Ctha_2516</name>
</gene>